<proteinExistence type="predicted"/>
<evidence type="ECO:0000313" key="3">
    <source>
        <dbReference type="Proteomes" id="UP001432322"/>
    </source>
</evidence>
<name>A0AAV5WVE9_9BILA</name>
<protein>
    <submittedName>
        <fullName evidence="2">Uncharacterized protein</fullName>
    </submittedName>
</protein>
<feature type="region of interest" description="Disordered" evidence="1">
    <location>
        <begin position="1"/>
        <end position="30"/>
    </location>
</feature>
<feature type="region of interest" description="Disordered" evidence="1">
    <location>
        <begin position="53"/>
        <end position="112"/>
    </location>
</feature>
<dbReference type="Proteomes" id="UP001432322">
    <property type="component" value="Unassembled WGS sequence"/>
</dbReference>
<keyword evidence="3" id="KW-1185">Reference proteome</keyword>
<reference evidence="2" key="1">
    <citation type="submission" date="2023-10" db="EMBL/GenBank/DDBJ databases">
        <title>Genome assembly of Pristionchus species.</title>
        <authorList>
            <person name="Yoshida K."/>
            <person name="Sommer R.J."/>
        </authorList>
    </citation>
    <scope>NUCLEOTIDE SEQUENCE</scope>
    <source>
        <strain evidence="2">RS5133</strain>
    </source>
</reference>
<dbReference type="AlphaFoldDB" id="A0AAV5WVE9"/>
<dbReference type="EMBL" id="BTSY01000006">
    <property type="protein sequence ID" value="GMT34643.1"/>
    <property type="molecule type" value="Genomic_DNA"/>
</dbReference>
<evidence type="ECO:0000256" key="1">
    <source>
        <dbReference type="SAM" id="MobiDB-lite"/>
    </source>
</evidence>
<feature type="compositionally biased region" description="Basic and acidic residues" evidence="1">
    <location>
        <begin position="14"/>
        <end position="30"/>
    </location>
</feature>
<feature type="compositionally biased region" description="Acidic residues" evidence="1">
    <location>
        <begin position="1"/>
        <end position="13"/>
    </location>
</feature>
<accession>A0AAV5WVE9</accession>
<sequence length="145" mass="16741">VETDEMKEEEMEEDNKGRVKKEEHEENKFEQDSFKRFEVLFKKTEKFSHCLDAGDAAEGAGGSSKVVKKGRGRPSKGAGPIGDHRHRKTEKEEDEEILAQDEKASKPSYSMRVPRTSRMVNFVTTKYVSQLAHFTQCERNEWNSR</sequence>
<organism evidence="2 3">
    <name type="scientific">Pristionchus fissidentatus</name>
    <dbReference type="NCBI Taxonomy" id="1538716"/>
    <lineage>
        <taxon>Eukaryota</taxon>
        <taxon>Metazoa</taxon>
        <taxon>Ecdysozoa</taxon>
        <taxon>Nematoda</taxon>
        <taxon>Chromadorea</taxon>
        <taxon>Rhabditida</taxon>
        <taxon>Rhabditina</taxon>
        <taxon>Diplogasteromorpha</taxon>
        <taxon>Diplogasteroidea</taxon>
        <taxon>Neodiplogasteridae</taxon>
        <taxon>Pristionchus</taxon>
    </lineage>
</organism>
<evidence type="ECO:0000313" key="2">
    <source>
        <dbReference type="EMBL" id="GMT34643.1"/>
    </source>
</evidence>
<gene>
    <name evidence="2" type="ORF">PFISCL1PPCAC_25940</name>
</gene>
<comment type="caution">
    <text evidence="2">The sequence shown here is derived from an EMBL/GenBank/DDBJ whole genome shotgun (WGS) entry which is preliminary data.</text>
</comment>
<feature type="non-terminal residue" evidence="2">
    <location>
        <position position="1"/>
    </location>
</feature>